<evidence type="ECO:0000313" key="1">
    <source>
        <dbReference type="EMBL" id="BDM69143.1"/>
    </source>
</evidence>
<proteinExistence type="predicted"/>
<protein>
    <submittedName>
        <fullName evidence="1">Uncharacterized protein</fullName>
    </submittedName>
</protein>
<dbReference type="RefSeq" id="WP_261953075.1">
    <property type="nucleotide sequence ID" value="NZ_AP026073.1"/>
</dbReference>
<dbReference type="InterPro" id="IPR008964">
    <property type="entry name" value="Invasin/intimin_cell_adhesion"/>
</dbReference>
<dbReference type="Proteomes" id="UP001059597">
    <property type="component" value="Chromosome"/>
</dbReference>
<gene>
    <name evidence="1" type="ORF">HEK616_26300</name>
</gene>
<reference evidence="1" key="1">
    <citation type="submission" date="2022-06" db="EMBL/GenBank/DDBJ databases">
        <title>Complete genome sequence of Streptomyces nigrescens HEK616.</title>
        <authorList>
            <person name="Asamizu S."/>
            <person name="Onaka H."/>
        </authorList>
    </citation>
    <scope>NUCLEOTIDE SEQUENCE</scope>
    <source>
        <strain evidence="1">HEK616</strain>
    </source>
</reference>
<dbReference type="EMBL" id="AP026073">
    <property type="protein sequence ID" value="BDM69143.1"/>
    <property type="molecule type" value="Genomic_DNA"/>
</dbReference>
<keyword evidence="2" id="KW-1185">Reference proteome</keyword>
<dbReference type="Gene3D" id="2.60.40.10">
    <property type="entry name" value="Immunoglobulins"/>
    <property type="match status" value="1"/>
</dbReference>
<dbReference type="InterPro" id="IPR013783">
    <property type="entry name" value="Ig-like_fold"/>
</dbReference>
<evidence type="ECO:0000313" key="2">
    <source>
        <dbReference type="Proteomes" id="UP001059597"/>
    </source>
</evidence>
<name>A0ABM7ZRY8_STRNI</name>
<organism evidence="1 2">
    <name type="scientific">Streptomyces nigrescens</name>
    <dbReference type="NCBI Taxonomy" id="1920"/>
    <lineage>
        <taxon>Bacteria</taxon>
        <taxon>Bacillati</taxon>
        <taxon>Actinomycetota</taxon>
        <taxon>Actinomycetes</taxon>
        <taxon>Kitasatosporales</taxon>
        <taxon>Streptomycetaceae</taxon>
        <taxon>Streptomyces</taxon>
    </lineage>
</organism>
<accession>A0ABM7ZRY8</accession>
<sequence>MSTEAGMDLTVAIEPAGGTGQHAGPHQTFSNPLKARLVDRRSGLPVADATVTFAWLATTQQVLFEGGAPTVTVDTDSQGYAQTPPLVAGDATGTASFTVTAEGAAPKHFEVTVDH</sequence>
<dbReference type="SUPFAM" id="SSF49373">
    <property type="entry name" value="Invasin/intimin cell-adhesion fragments"/>
    <property type="match status" value="1"/>
</dbReference>